<dbReference type="NCBIfam" id="TIGR02776">
    <property type="entry name" value="NHEJ_ligase_prk"/>
    <property type="match status" value="1"/>
</dbReference>
<evidence type="ECO:0000256" key="8">
    <source>
        <dbReference type="ARBA" id="ARBA00022741"/>
    </source>
</evidence>
<feature type="region of interest" description="Disordered" evidence="21">
    <location>
        <begin position="538"/>
        <end position="573"/>
    </location>
</feature>
<comment type="catalytic activity">
    <reaction evidence="20">
        <text>ATP + (deoxyribonucleotide)n-3'-hydroxyl + 5'-phospho-(deoxyribonucleotide)m = (deoxyribonucleotide)n+m + AMP + diphosphate.</text>
        <dbReference type="EC" id="6.5.1.1"/>
    </reaction>
</comment>
<evidence type="ECO:0000256" key="6">
    <source>
        <dbReference type="ARBA" id="ARBA00022722"/>
    </source>
</evidence>
<dbReference type="InterPro" id="IPR012310">
    <property type="entry name" value="DNA_ligase_ATP-dep_cent"/>
</dbReference>
<protein>
    <recommendedName>
        <fullName evidence="2">DNA ligase (ATP)</fullName>
        <ecNumber evidence="2">6.5.1.1</ecNumber>
    </recommendedName>
    <alternativeName>
        <fullName evidence="19">NHEJ DNA polymerase</fullName>
    </alternativeName>
</protein>
<keyword evidence="16" id="KW-0234">DNA repair</keyword>
<evidence type="ECO:0000313" key="23">
    <source>
        <dbReference type="EMBL" id="RUM23950.1"/>
    </source>
</evidence>
<keyword evidence="24" id="KW-1185">Reference proteome</keyword>
<evidence type="ECO:0000256" key="5">
    <source>
        <dbReference type="ARBA" id="ARBA00022695"/>
    </source>
</evidence>
<dbReference type="NCBIfam" id="NF004628">
    <property type="entry name" value="PRK05972.1"/>
    <property type="match status" value="1"/>
</dbReference>
<accession>A0A432PHQ6</accession>
<keyword evidence="18" id="KW-0511">Multifunctional enzyme</keyword>
<dbReference type="Pfam" id="PF04679">
    <property type="entry name" value="DNA_ligase_A_C"/>
    <property type="match status" value="1"/>
</dbReference>
<dbReference type="Gene3D" id="3.90.920.10">
    <property type="entry name" value="DNA primase, PRIM domain"/>
    <property type="match status" value="1"/>
</dbReference>
<dbReference type="InterPro" id="IPR014143">
    <property type="entry name" value="NHEJ_ligase_prk"/>
</dbReference>
<reference evidence="24" key="1">
    <citation type="submission" date="2018-11" db="EMBL/GenBank/DDBJ databases">
        <title>Rhizobium chutanense sp. nov., isolated from root nodules of Phaseolus vulgaris in China.</title>
        <authorList>
            <person name="Huo Y."/>
        </authorList>
    </citation>
    <scope>NUCLEOTIDE SEQUENCE [LARGE SCALE GENOMIC DNA]</scope>
    <source>
        <strain evidence="24">CCBAU 65647</strain>
    </source>
</reference>
<evidence type="ECO:0000256" key="20">
    <source>
        <dbReference type="ARBA" id="ARBA00034003"/>
    </source>
</evidence>
<keyword evidence="8" id="KW-0547">Nucleotide-binding</keyword>
<organism evidence="23 24">
    <name type="scientific">Rhizobium vallis</name>
    <dbReference type="NCBI Taxonomy" id="634290"/>
    <lineage>
        <taxon>Bacteria</taxon>
        <taxon>Pseudomonadati</taxon>
        <taxon>Pseudomonadota</taxon>
        <taxon>Alphaproteobacteria</taxon>
        <taxon>Hyphomicrobiales</taxon>
        <taxon>Rhizobiaceae</taxon>
        <taxon>Rhizobium/Agrobacterium group</taxon>
        <taxon>Rhizobium</taxon>
    </lineage>
</organism>
<evidence type="ECO:0000256" key="16">
    <source>
        <dbReference type="ARBA" id="ARBA00023204"/>
    </source>
</evidence>
<keyword evidence="4" id="KW-0808">Transferase</keyword>
<dbReference type="GO" id="GO:0003887">
    <property type="term" value="F:DNA-directed DNA polymerase activity"/>
    <property type="evidence" value="ECO:0007669"/>
    <property type="project" value="UniProtKB-KW"/>
</dbReference>
<dbReference type="InterPro" id="IPR033651">
    <property type="entry name" value="PaeLigD_Pol-like"/>
</dbReference>
<keyword evidence="17" id="KW-0464">Manganese</keyword>
<keyword evidence="3 23" id="KW-0436">Ligase</keyword>
<keyword evidence="10" id="KW-0378">Hydrolase</keyword>
<sequence length="878" mass="97387">MADNLSKYRAKRDFQKTSEPSGETHVKSSNRRRFVIQKHDATRLHYDLRLELDGVFKSWAVTKGPSLDPHDKRLAVEVEDHPLDYGDFEGTIPKGQYGGGTVMLWDRGYWEPEGRKSPEEALRKGDFKFTLEGKRLHGSFVLVRMRNDRDGGKRTNWLLIKHHDDHSVEENGAAVLEEKTTSVASGRSMEQIAEGKGSKPRPFIMANAEVEADAVWGSKHGLAADERKKKSRTDVATSTAVDLPDFIDPQLCEKLARPPAGDDWLHEIKFDGYRIQMRVADGSVTLKTRKGLDWTAKYPEIADAASAFSDCIIDGEICALDENGAPDFAALQAALSEGKTGDLVYFAFDLLFDGGQDLRSMRLVERKERLQNLVAEATDNTRLRYVEHFESGGDAVLRSACKLHLEGVISKQIEAPYQSGRTDSWVKSKCRAGHEVVIGGYAKTDGKFRSLLVGVHRGDHFAYVGRVGTGYGAKKVETLLPKLKALETTRSPFTGIGAPKKQAEVVWVKPQLVAEIEFEGWTTDGLVRQAAFKGLREDKPAKEVEAEKPASPAKTDTAQPAQTARTRPTRRKGAKAEVLGVLISNPDKPLWPDAGDGEPVTKEDLARYHEAVGPWLIEHIKGRPCSIIRAPDGIGGEQFFQRHAMLGTSNLLELVKVFGDKKPYLQIDRVEGLAAIAQIGGVELHPWNCEPGKPEVPGRLVFDLDPGPDVPFSTVVAAAREMRDRLEELGLVSFCKTTGGKGLHVVTPLAVNKRKPLSWAEAKGFAHNVCQQMARDNPDLYLIKMTKSLRGGRIFLDYLRNDRMATAVAPLSPRARPGATVSMPLTWAQVKFDLDPKRFTVRTVPALLARSSAWQDYRDGERPLEQAIKRFGRSRRAS</sequence>
<dbReference type="Pfam" id="PF21686">
    <property type="entry name" value="LigD_Prim-Pol"/>
    <property type="match status" value="1"/>
</dbReference>
<dbReference type="EC" id="6.5.1.1" evidence="2"/>
<dbReference type="Pfam" id="PF13298">
    <property type="entry name" value="LigD_N"/>
    <property type="match status" value="1"/>
</dbReference>
<evidence type="ECO:0000256" key="4">
    <source>
        <dbReference type="ARBA" id="ARBA00022679"/>
    </source>
</evidence>
<dbReference type="GO" id="GO:0006310">
    <property type="term" value="P:DNA recombination"/>
    <property type="evidence" value="ECO:0007669"/>
    <property type="project" value="UniProtKB-KW"/>
</dbReference>
<keyword evidence="12" id="KW-0067">ATP-binding</keyword>
<gene>
    <name evidence="23" type="primary">ligD</name>
    <name evidence="23" type="ORF">EFQ99_18450</name>
</gene>
<dbReference type="OrthoDB" id="9802472at2"/>
<dbReference type="Gene3D" id="2.40.50.140">
    <property type="entry name" value="Nucleic acid-binding proteins"/>
    <property type="match status" value="1"/>
</dbReference>
<feature type="compositionally biased region" description="Low complexity" evidence="21">
    <location>
        <begin position="557"/>
        <end position="566"/>
    </location>
</feature>
<dbReference type="GO" id="GO:0046872">
    <property type="term" value="F:metal ion binding"/>
    <property type="evidence" value="ECO:0007669"/>
    <property type="project" value="UniProtKB-KW"/>
</dbReference>
<dbReference type="CDD" id="cd04862">
    <property type="entry name" value="PaeLigD_Pol_like"/>
    <property type="match status" value="1"/>
</dbReference>
<dbReference type="GO" id="GO:0005524">
    <property type="term" value="F:ATP binding"/>
    <property type="evidence" value="ECO:0007669"/>
    <property type="project" value="UniProtKB-KW"/>
</dbReference>
<dbReference type="GO" id="GO:0003677">
    <property type="term" value="F:DNA binding"/>
    <property type="evidence" value="ECO:0007669"/>
    <property type="project" value="UniProtKB-KW"/>
</dbReference>
<keyword evidence="9" id="KW-0227">DNA damage</keyword>
<dbReference type="SUPFAM" id="SSF50249">
    <property type="entry name" value="Nucleic acid-binding proteins"/>
    <property type="match status" value="1"/>
</dbReference>
<evidence type="ECO:0000313" key="24">
    <source>
        <dbReference type="Proteomes" id="UP000278823"/>
    </source>
</evidence>
<dbReference type="Gene3D" id="3.30.1490.70">
    <property type="match status" value="1"/>
</dbReference>
<evidence type="ECO:0000256" key="7">
    <source>
        <dbReference type="ARBA" id="ARBA00022723"/>
    </source>
</evidence>
<comment type="caution">
    <text evidence="23">The sequence shown here is derived from an EMBL/GenBank/DDBJ whole genome shotgun (WGS) entry which is preliminary data.</text>
</comment>
<dbReference type="Gene3D" id="3.30.470.30">
    <property type="entry name" value="DNA ligase/mRNA capping enzyme"/>
    <property type="match status" value="1"/>
</dbReference>
<evidence type="ECO:0000256" key="19">
    <source>
        <dbReference type="ARBA" id="ARBA00029943"/>
    </source>
</evidence>
<evidence type="ECO:0000256" key="10">
    <source>
        <dbReference type="ARBA" id="ARBA00022801"/>
    </source>
</evidence>
<dbReference type="InterPro" id="IPR012340">
    <property type="entry name" value="NA-bd_OB-fold"/>
</dbReference>
<dbReference type="GO" id="GO:0004527">
    <property type="term" value="F:exonuclease activity"/>
    <property type="evidence" value="ECO:0007669"/>
    <property type="project" value="UniProtKB-KW"/>
</dbReference>
<evidence type="ECO:0000256" key="17">
    <source>
        <dbReference type="ARBA" id="ARBA00023211"/>
    </source>
</evidence>
<keyword evidence="5" id="KW-0548">Nucleotidyltransferase</keyword>
<dbReference type="PANTHER" id="PTHR42705">
    <property type="entry name" value="BIFUNCTIONAL NON-HOMOLOGOUS END JOINING PROTEIN LIGD"/>
    <property type="match status" value="1"/>
</dbReference>
<feature type="compositionally biased region" description="Basic and acidic residues" evidence="21">
    <location>
        <begin position="538"/>
        <end position="548"/>
    </location>
</feature>
<evidence type="ECO:0000256" key="15">
    <source>
        <dbReference type="ARBA" id="ARBA00023172"/>
    </source>
</evidence>
<dbReference type="InterPro" id="IPR014145">
    <property type="entry name" value="LigD_pol_dom"/>
</dbReference>
<keyword evidence="6" id="KW-0540">Nuclease</keyword>
<dbReference type="SUPFAM" id="SSF56091">
    <property type="entry name" value="DNA ligase/mRNA capping enzyme, catalytic domain"/>
    <property type="match status" value="1"/>
</dbReference>
<dbReference type="NCBIfam" id="TIGR02779">
    <property type="entry name" value="NHEJ_ligase_lig"/>
    <property type="match status" value="1"/>
</dbReference>
<dbReference type="InterPro" id="IPR052171">
    <property type="entry name" value="NHEJ_LigD"/>
</dbReference>
<dbReference type="PANTHER" id="PTHR42705:SF2">
    <property type="entry name" value="BIFUNCTIONAL NON-HOMOLOGOUS END JOINING PROTEIN LIGD"/>
    <property type="match status" value="1"/>
</dbReference>
<dbReference type="InterPro" id="IPR012309">
    <property type="entry name" value="DNA_ligase_ATP-dep_C"/>
</dbReference>
<keyword evidence="7" id="KW-0479">Metal-binding</keyword>
<dbReference type="PROSITE" id="PS50160">
    <property type="entry name" value="DNA_LIGASE_A3"/>
    <property type="match status" value="1"/>
</dbReference>
<keyword evidence="15" id="KW-0233">DNA recombination</keyword>
<dbReference type="CDD" id="cd07906">
    <property type="entry name" value="Adenylation_DNA_ligase_LigD_LigC"/>
    <property type="match status" value="1"/>
</dbReference>
<dbReference type="Pfam" id="PF01068">
    <property type="entry name" value="DNA_ligase_A_M"/>
    <property type="match status" value="1"/>
</dbReference>
<dbReference type="InterPro" id="IPR014146">
    <property type="entry name" value="LigD_ligase_dom"/>
</dbReference>
<dbReference type="GO" id="GO:0006281">
    <property type="term" value="P:DNA repair"/>
    <property type="evidence" value="ECO:0007669"/>
    <property type="project" value="UniProtKB-KW"/>
</dbReference>
<name>A0A432PHQ6_9HYPH</name>
<evidence type="ECO:0000256" key="2">
    <source>
        <dbReference type="ARBA" id="ARBA00012727"/>
    </source>
</evidence>
<evidence type="ECO:0000256" key="13">
    <source>
        <dbReference type="ARBA" id="ARBA00022932"/>
    </source>
</evidence>
<feature type="region of interest" description="Disordered" evidence="21">
    <location>
        <begin position="1"/>
        <end position="31"/>
    </location>
</feature>
<proteinExistence type="predicted"/>
<dbReference type="NCBIfam" id="TIGR02777">
    <property type="entry name" value="LigD_PE_dom"/>
    <property type="match status" value="1"/>
</dbReference>
<evidence type="ECO:0000256" key="12">
    <source>
        <dbReference type="ARBA" id="ARBA00022840"/>
    </source>
</evidence>
<dbReference type="InterPro" id="IPR014144">
    <property type="entry name" value="LigD_PE_domain"/>
</dbReference>
<evidence type="ECO:0000256" key="11">
    <source>
        <dbReference type="ARBA" id="ARBA00022839"/>
    </source>
</evidence>
<feature type="domain" description="ATP-dependent DNA ligase family profile" evidence="22">
    <location>
        <begin position="336"/>
        <end position="429"/>
    </location>
</feature>
<dbReference type="CDD" id="cd07971">
    <property type="entry name" value="OBF_DNA_ligase_LigD"/>
    <property type="match status" value="1"/>
</dbReference>
<dbReference type="EMBL" id="RJTH01000006">
    <property type="protein sequence ID" value="RUM23950.1"/>
    <property type="molecule type" value="Genomic_DNA"/>
</dbReference>
<dbReference type="NCBIfam" id="TIGR02778">
    <property type="entry name" value="ligD_pol"/>
    <property type="match status" value="1"/>
</dbReference>
<evidence type="ECO:0000256" key="18">
    <source>
        <dbReference type="ARBA" id="ARBA00023268"/>
    </source>
</evidence>
<keyword evidence="13" id="KW-0239">DNA-directed DNA polymerase</keyword>
<feature type="compositionally biased region" description="Basic and acidic residues" evidence="21">
    <location>
        <begin position="11"/>
        <end position="26"/>
    </location>
</feature>
<dbReference type="RefSeq" id="WP_126922420.1">
    <property type="nucleotide sequence ID" value="NZ_ML133691.1"/>
</dbReference>
<dbReference type="Proteomes" id="UP000278823">
    <property type="component" value="Unassembled WGS sequence"/>
</dbReference>
<comment type="cofactor">
    <cofactor evidence="1">
        <name>Mn(2+)</name>
        <dbReference type="ChEBI" id="CHEBI:29035"/>
    </cofactor>
</comment>
<evidence type="ECO:0000256" key="3">
    <source>
        <dbReference type="ARBA" id="ARBA00022598"/>
    </source>
</evidence>
<evidence type="ECO:0000256" key="9">
    <source>
        <dbReference type="ARBA" id="ARBA00022763"/>
    </source>
</evidence>
<evidence type="ECO:0000259" key="22">
    <source>
        <dbReference type="PROSITE" id="PS50160"/>
    </source>
</evidence>
<evidence type="ECO:0000256" key="21">
    <source>
        <dbReference type="SAM" id="MobiDB-lite"/>
    </source>
</evidence>
<dbReference type="AlphaFoldDB" id="A0A432PHQ6"/>
<keyword evidence="11" id="KW-0269">Exonuclease</keyword>
<evidence type="ECO:0000256" key="1">
    <source>
        <dbReference type="ARBA" id="ARBA00001936"/>
    </source>
</evidence>
<keyword evidence="14" id="KW-0238">DNA-binding</keyword>
<dbReference type="GO" id="GO:0003910">
    <property type="term" value="F:DNA ligase (ATP) activity"/>
    <property type="evidence" value="ECO:0007669"/>
    <property type="project" value="UniProtKB-EC"/>
</dbReference>
<evidence type="ECO:0000256" key="14">
    <source>
        <dbReference type="ARBA" id="ARBA00023125"/>
    </source>
</evidence>